<dbReference type="SUPFAM" id="SSF158791">
    <property type="entry name" value="MgtE N-terminal domain-like"/>
    <property type="match status" value="1"/>
</dbReference>
<evidence type="ECO:0000256" key="3">
    <source>
        <dbReference type="ARBA" id="ARBA00022448"/>
    </source>
</evidence>
<dbReference type="GO" id="GO:0046872">
    <property type="term" value="F:metal ion binding"/>
    <property type="evidence" value="ECO:0007669"/>
    <property type="project" value="UniProtKB-KW"/>
</dbReference>
<comment type="subunit">
    <text evidence="9">Homodimer.</text>
</comment>
<dbReference type="Gene3D" id="3.10.580.10">
    <property type="entry name" value="CBS-domain"/>
    <property type="match status" value="1"/>
</dbReference>
<evidence type="ECO:0000256" key="6">
    <source>
        <dbReference type="ARBA" id="ARBA00022989"/>
    </source>
</evidence>
<dbReference type="Pfam" id="PF00571">
    <property type="entry name" value="CBS"/>
    <property type="match status" value="2"/>
</dbReference>
<name>A0A6I6F296_9CLOT</name>
<accession>A0A6I6F296</accession>
<dbReference type="GO" id="GO:0005886">
    <property type="term" value="C:plasma membrane"/>
    <property type="evidence" value="ECO:0007669"/>
    <property type="project" value="UniProtKB-SubCell"/>
</dbReference>
<feature type="domain" description="CBS" evidence="10">
    <location>
        <begin position="197"/>
        <end position="253"/>
    </location>
</feature>
<dbReference type="InterPro" id="IPR036739">
    <property type="entry name" value="SLC41_membr_dom_sf"/>
</dbReference>
<feature type="transmembrane region" description="Helical" evidence="9">
    <location>
        <begin position="353"/>
        <end position="373"/>
    </location>
</feature>
<dbReference type="Proteomes" id="UP000422764">
    <property type="component" value="Chromosome"/>
</dbReference>
<evidence type="ECO:0000256" key="1">
    <source>
        <dbReference type="ARBA" id="ARBA00004141"/>
    </source>
</evidence>
<feature type="domain" description="CBS" evidence="10">
    <location>
        <begin position="133"/>
        <end position="195"/>
    </location>
</feature>
<dbReference type="InterPro" id="IPR000644">
    <property type="entry name" value="CBS_dom"/>
</dbReference>
<comment type="subcellular location">
    <subcellularLocation>
        <location evidence="9">Cell membrane</location>
        <topology evidence="9">Multi-pass membrane protein</topology>
    </subcellularLocation>
    <subcellularLocation>
        <location evidence="1">Membrane</location>
        <topology evidence="1">Multi-pass membrane protein</topology>
    </subcellularLocation>
</comment>
<dbReference type="EMBL" id="CP046522">
    <property type="protein sequence ID" value="QGU96681.1"/>
    <property type="molecule type" value="Genomic_DNA"/>
</dbReference>
<keyword evidence="12" id="KW-1185">Reference proteome</keyword>
<evidence type="ECO:0000256" key="5">
    <source>
        <dbReference type="ARBA" id="ARBA00022842"/>
    </source>
</evidence>
<dbReference type="GO" id="GO:0015095">
    <property type="term" value="F:magnesium ion transmembrane transporter activity"/>
    <property type="evidence" value="ECO:0007669"/>
    <property type="project" value="UniProtKB-UniRule"/>
</dbReference>
<feature type="transmembrane region" description="Helical" evidence="9">
    <location>
        <begin position="279"/>
        <end position="299"/>
    </location>
</feature>
<protein>
    <recommendedName>
        <fullName evidence="9">Magnesium transporter MgtE</fullName>
    </recommendedName>
</protein>
<keyword evidence="9" id="KW-1003">Cell membrane</keyword>
<dbReference type="PANTHER" id="PTHR43773">
    <property type="entry name" value="MAGNESIUM TRANSPORTER MGTE"/>
    <property type="match status" value="1"/>
</dbReference>
<dbReference type="PROSITE" id="PS51371">
    <property type="entry name" value="CBS"/>
    <property type="match status" value="2"/>
</dbReference>
<dbReference type="Gene3D" id="1.10.357.20">
    <property type="entry name" value="SLC41 divalent cation transporters, integral membrane domain"/>
    <property type="match status" value="1"/>
</dbReference>
<dbReference type="Pfam" id="PF03448">
    <property type="entry name" value="MgtE_N"/>
    <property type="match status" value="1"/>
</dbReference>
<reference evidence="11 12" key="1">
    <citation type="submission" date="2019-12" db="EMBL/GenBank/DDBJ databases">
        <title>Genome sequenceing of Clostridium bovifaecis.</title>
        <authorList>
            <person name="Yao Y."/>
        </authorList>
    </citation>
    <scope>NUCLEOTIDE SEQUENCE [LARGE SCALE GENOMIC DNA]</scope>
    <source>
        <strain evidence="11 12">BXX</strain>
    </source>
</reference>
<dbReference type="SUPFAM" id="SSF54631">
    <property type="entry name" value="CBS-domain pair"/>
    <property type="match status" value="1"/>
</dbReference>
<dbReference type="InterPro" id="IPR046342">
    <property type="entry name" value="CBS_dom_sf"/>
</dbReference>
<evidence type="ECO:0000313" key="12">
    <source>
        <dbReference type="Proteomes" id="UP000422764"/>
    </source>
</evidence>
<keyword evidence="3 9" id="KW-0813">Transport</keyword>
<gene>
    <name evidence="11" type="primary">mgtE</name>
    <name evidence="11" type="ORF">GOM49_17755</name>
</gene>
<dbReference type="SMART" id="SM00116">
    <property type="entry name" value="CBS"/>
    <property type="match status" value="2"/>
</dbReference>
<keyword evidence="4 9" id="KW-0812">Transmembrane</keyword>
<dbReference type="SUPFAM" id="SSF161093">
    <property type="entry name" value="MgtE membrane domain-like"/>
    <property type="match status" value="1"/>
</dbReference>
<proteinExistence type="inferred from homology"/>
<keyword evidence="9" id="KW-0479">Metal-binding</keyword>
<dbReference type="InterPro" id="IPR006668">
    <property type="entry name" value="Mg_transptr_MgtE_intracell_dom"/>
</dbReference>
<evidence type="ECO:0000259" key="10">
    <source>
        <dbReference type="PROSITE" id="PS51371"/>
    </source>
</evidence>
<evidence type="ECO:0000256" key="4">
    <source>
        <dbReference type="ARBA" id="ARBA00022692"/>
    </source>
</evidence>
<dbReference type="NCBIfam" id="TIGR00400">
    <property type="entry name" value="mgtE"/>
    <property type="match status" value="1"/>
</dbReference>
<comment type="similarity">
    <text evidence="2 9">Belongs to the SLC41A transporter family.</text>
</comment>
<keyword evidence="5 9" id="KW-0460">Magnesium</keyword>
<dbReference type="AlphaFoldDB" id="A0A6I6F296"/>
<keyword evidence="7 9" id="KW-0472">Membrane</keyword>
<feature type="transmembrane region" description="Helical" evidence="9">
    <location>
        <begin position="305"/>
        <end position="332"/>
    </location>
</feature>
<keyword evidence="8" id="KW-0129">CBS domain</keyword>
<dbReference type="InterPro" id="IPR006669">
    <property type="entry name" value="MgtE_transporter"/>
</dbReference>
<dbReference type="Pfam" id="PF01769">
    <property type="entry name" value="MgtE"/>
    <property type="match status" value="1"/>
</dbReference>
<evidence type="ECO:0000256" key="9">
    <source>
        <dbReference type="RuleBase" id="RU362011"/>
    </source>
</evidence>
<evidence type="ECO:0000256" key="7">
    <source>
        <dbReference type="ARBA" id="ARBA00023136"/>
    </source>
</evidence>
<evidence type="ECO:0000313" key="11">
    <source>
        <dbReference type="EMBL" id="QGU96681.1"/>
    </source>
</evidence>
<organism evidence="11 12">
    <name type="scientific">Clostridium bovifaecis</name>
    <dbReference type="NCBI Taxonomy" id="2184719"/>
    <lineage>
        <taxon>Bacteria</taxon>
        <taxon>Bacillati</taxon>
        <taxon>Bacillota</taxon>
        <taxon>Clostridia</taxon>
        <taxon>Eubacteriales</taxon>
        <taxon>Clostridiaceae</taxon>
        <taxon>Clostridium</taxon>
    </lineage>
</organism>
<comment type="function">
    <text evidence="9">Acts as a magnesium transporter.</text>
</comment>
<feature type="transmembrane region" description="Helical" evidence="9">
    <location>
        <begin position="379"/>
        <end position="406"/>
    </location>
</feature>
<evidence type="ECO:0000256" key="8">
    <source>
        <dbReference type="PROSITE-ProRule" id="PRU00703"/>
    </source>
</evidence>
<dbReference type="PANTHER" id="PTHR43773:SF1">
    <property type="entry name" value="MAGNESIUM TRANSPORTER MGTE"/>
    <property type="match status" value="1"/>
</dbReference>
<dbReference type="CDD" id="cd04606">
    <property type="entry name" value="CBS_pair_Mg_transporter"/>
    <property type="match status" value="1"/>
</dbReference>
<evidence type="ECO:0000256" key="2">
    <source>
        <dbReference type="ARBA" id="ARBA00009749"/>
    </source>
</evidence>
<dbReference type="InterPro" id="IPR006667">
    <property type="entry name" value="SLC41_membr_dom"/>
</dbReference>
<feature type="transmembrane region" description="Helical" evidence="9">
    <location>
        <begin position="418"/>
        <end position="441"/>
    </location>
</feature>
<sequence>MERLEVLIDILLKSDKNALNEFLDNMHPIDVAIILEELESEDLLRFYQLVDNQRMAEILEQADEKLQVRILTLLDLGVIIKLFSFMSNDDVADILGNLPFSIRKDLLKMMKKNDTAKLEELLGYAEDSAGGIMTTEYIALRGDLTISEALKKVRQIGPKTEVIEIIFVLNDKRELAGTADLRDILLTPEDSQLYEIMNENIIFVHPEVDQEQVALLVSKYDLKAIPVVNQKKGLIGIVTVDDIIDVIVEEQTEDMLRLGGVSEEEEVDSTLVTSIKKRLPWLFINLATAFLASFTVGLFEDVISQVVALAAAMPIVAGMGGNAGTQSLSVVIRSIALGELELKKDWKLIFKEVSLGMINGAATGALTGLILYMKYGNLYLGLIIFIAMIGNLVIAGFFGFLIPLVLKAFGIDPALASAIFLTTATDVFGFFLFLGLAKVFLNLLI</sequence>
<keyword evidence="6 9" id="KW-1133">Transmembrane helix</keyword>
<dbReference type="SMART" id="SM00924">
    <property type="entry name" value="MgtE_N"/>
    <property type="match status" value="1"/>
</dbReference>
<dbReference type="InterPro" id="IPR038076">
    <property type="entry name" value="MgtE_N_sf"/>
</dbReference>
<dbReference type="Gene3D" id="1.25.60.10">
    <property type="entry name" value="MgtE N-terminal domain-like"/>
    <property type="match status" value="1"/>
</dbReference>